<protein>
    <submittedName>
        <fullName evidence="4">Uncharacterized protein</fullName>
    </submittedName>
</protein>
<keyword evidence="5" id="KW-1185">Reference proteome</keyword>
<dbReference type="PaxDb" id="35128-Thaps25363"/>
<dbReference type="AlphaFoldDB" id="B5YLT1"/>
<dbReference type="InterPro" id="IPR055148">
    <property type="entry name" value="ZW10_C_2"/>
</dbReference>
<dbReference type="InParanoid" id="B5YLT1"/>
<dbReference type="KEGG" id="tps:THAPS_25363"/>
<feature type="domain" description="ZW10 C-terminal helical" evidence="3">
    <location>
        <begin position="907"/>
        <end position="1065"/>
    </location>
</feature>
<dbReference type="Gene3D" id="1.10.357.150">
    <property type="match status" value="1"/>
</dbReference>
<dbReference type="PANTHER" id="PTHR12205:SF0">
    <property type="entry name" value="CENTROMERE_KINETOCHORE PROTEIN ZW10 HOMOLOG"/>
    <property type="match status" value="1"/>
</dbReference>
<feature type="domain" description="Centromere/kinetochore protein zw10 C-terminal" evidence="2">
    <location>
        <begin position="725"/>
        <end position="823"/>
    </location>
</feature>
<reference evidence="4 5" key="2">
    <citation type="journal article" date="2008" name="Nature">
        <title>The Phaeodactylum genome reveals the evolutionary history of diatom genomes.</title>
        <authorList>
            <person name="Bowler C."/>
            <person name="Allen A.E."/>
            <person name="Badger J.H."/>
            <person name="Grimwood J."/>
            <person name="Jabbari K."/>
            <person name="Kuo A."/>
            <person name="Maheswari U."/>
            <person name="Martens C."/>
            <person name="Maumus F."/>
            <person name="Otillar R.P."/>
            <person name="Rayko E."/>
            <person name="Salamov A."/>
            <person name="Vandepoele K."/>
            <person name="Beszteri B."/>
            <person name="Gruber A."/>
            <person name="Heijde M."/>
            <person name="Katinka M."/>
            <person name="Mock T."/>
            <person name="Valentin K."/>
            <person name="Verret F."/>
            <person name="Berges J.A."/>
            <person name="Brownlee C."/>
            <person name="Cadoret J.P."/>
            <person name="Chiovitti A."/>
            <person name="Choi C.J."/>
            <person name="Coesel S."/>
            <person name="De Martino A."/>
            <person name="Detter J.C."/>
            <person name="Durkin C."/>
            <person name="Falciatore A."/>
            <person name="Fournet J."/>
            <person name="Haruta M."/>
            <person name="Huysman M.J."/>
            <person name="Jenkins B.D."/>
            <person name="Jiroutova K."/>
            <person name="Jorgensen R.E."/>
            <person name="Joubert Y."/>
            <person name="Kaplan A."/>
            <person name="Kroger N."/>
            <person name="Kroth P.G."/>
            <person name="La Roche J."/>
            <person name="Lindquist E."/>
            <person name="Lommer M."/>
            <person name="Martin-Jezequel V."/>
            <person name="Lopez P.J."/>
            <person name="Lucas S."/>
            <person name="Mangogna M."/>
            <person name="McGinnis K."/>
            <person name="Medlin L.K."/>
            <person name="Montsant A."/>
            <person name="Oudot-Le Secq M.P."/>
            <person name="Napoli C."/>
            <person name="Obornik M."/>
            <person name="Parker M.S."/>
            <person name="Petit J.L."/>
            <person name="Porcel B.M."/>
            <person name="Poulsen N."/>
            <person name="Robison M."/>
            <person name="Rychlewski L."/>
            <person name="Rynearson T.A."/>
            <person name="Schmutz J."/>
            <person name="Shapiro H."/>
            <person name="Siaut M."/>
            <person name="Stanley M."/>
            <person name="Sussman M.R."/>
            <person name="Taylor A.R."/>
            <person name="Vardi A."/>
            <person name="von Dassow P."/>
            <person name="Vyverman W."/>
            <person name="Willis A."/>
            <person name="Wyrwicz L.S."/>
            <person name="Rokhsar D.S."/>
            <person name="Weissenbach J."/>
            <person name="Armbrust E.V."/>
            <person name="Green B.R."/>
            <person name="Van de Peer Y."/>
            <person name="Grigoriev I.V."/>
        </authorList>
    </citation>
    <scope>NUCLEOTIDE SEQUENCE [LARGE SCALE GENOMIC DNA]</scope>
    <source>
        <strain evidence="4 5">CCMP1335</strain>
    </source>
</reference>
<sequence length="1071" mass="116598">MSVEQRLHKVKRSILEATEEAYEAMVVSNETIVGNALVNAAATSDGDNRAGLDVGLALFGTSDAYKSQMEEEFREKLSTVEKDLDLIRCGLTAVDDSLDSDDNRAPDASTDVDDSGGGYSLQQILHVQNHVSFLMECSQARKLLDEVDTLAMTNFATSIVSSDAGGKNGGSAVFPFSPSSSLFSPSSIANRFTFDTKDEGGDSPMVQAATLVKKVDAMLEKATHCLQESDKEYNTGNTVSDINGVTQMQAKILNELRHQTRRKQMELRHRAITLLEGCVVFDEGKLQVRGSGTAVSDKKPASKSVGFLGLESSTPSSSTPGDIDTTIPPSPLSDAYQVLQLFSDAKFPSFGETLDRAMKTLSRKFFTRVLQPCTAKLDSMLMQQHSEVGYYTFQQKSIVRSSSVVGGGIAGRKNDPVNIKGPAVQLEWALSTLEFSSSFLGGSIINVVASAPQVNVDDLQKASPSASVATFLSSLNFLTNYFAFVHHHVLLRRPDLASIMGKHLFGQYPVQTALSSGSAVLGGILVGSAAQGEEQGEERPLIIELVRKMRKWCIPSESSPQAWRMVQQLQPVMSKEVAAFENMMKEMGFMDVNANSIASRIGKSSAASSPSGLSVLVNPEMSSPIKPSANETLSNISRMEPLDLASPVAAGLSEYDETTQSQLSELANSFIQAYIEDQRSQILNKGRSILLCTDYHNAVKAGKFVDDPSEPGSPASLDDNPLSPFLFPQCSISTTAQQMYNLVRKTLDDASHPNLAHELEALPPVLYRASRELLDLFRIIIPTQYASEVASIPRTAALLHNDCVFLAHEASLLGAEYKGKFNSFSSSKDADVDDNPGRQNKMQLLSGVCTFVDSVPPFRDLATKSMGAMIELQKSQLYELVSPRLANFERALCSNESVSEWDDAETALSAALYHLCHLSQAWSQVLSRGVYHLAMGNLVDTVFSLFLDLVLTAEAITDPASRFVHSLFLDAARGAAEMFLVGAPTSDVTMSMDTQQNMDERFKIAHKYATLFDKLNAIGQFMIMRLDDVQRGLEEGLFRSVKAKELAHLVDATFDESDKRKSLLKALAATK</sequence>
<feature type="compositionally biased region" description="Polar residues" evidence="1">
    <location>
        <begin position="311"/>
        <end position="320"/>
    </location>
</feature>
<evidence type="ECO:0000256" key="1">
    <source>
        <dbReference type="SAM" id="MobiDB-lite"/>
    </source>
</evidence>
<evidence type="ECO:0000313" key="5">
    <source>
        <dbReference type="Proteomes" id="UP000001449"/>
    </source>
</evidence>
<evidence type="ECO:0000259" key="2">
    <source>
        <dbReference type="Pfam" id="PF20666"/>
    </source>
</evidence>
<proteinExistence type="predicted"/>
<evidence type="ECO:0000313" key="4">
    <source>
        <dbReference type="EMBL" id="ACI64289.1"/>
    </source>
</evidence>
<reference evidence="4 5" key="1">
    <citation type="journal article" date="2004" name="Science">
        <title>The genome of the diatom Thalassiosira pseudonana: ecology, evolution, and metabolism.</title>
        <authorList>
            <person name="Armbrust E.V."/>
            <person name="Berges J.A."/>
            <person name="Bowler C."/>
            <person name="Green B.R."/>
            <person name="Martinez D."/>
            <person name="Putnam N.H."/>
            <person name="Zhou S."/>
            <person name="Allen A.E."/>
            <person name="Apt K.E."/>
            <person name="Bechner M."/>
            <person name="Brzezinski M.A."/>
            <person name="Chaal B.K."/>
            <person name="Chiovitti A."/>
            <person name="Davis A.K."/>
            <person name="Demarest M.S."/>
            <person name="Detter J.C."/>
            <person name="Glavina T."/>
            <person name="Goodstein D."/>
            <person name="Hadi M.Z."/>
            <person name="Hellsten U."/>
            <person name="Hildebrand M."/>
            <person name="Jenkins B.D."/>
            <person name="Jurka J."/>
            <person name="Kapitonov V.V."/>
            <person name="Kroger N."/>
            <person name="Lau W.W."/>
            <person name="Lane T.W."/>
            <person name="Larimer F.W."/>
            <person name="Lippmeier J.C."/>
            <person name="Lucas S."/>
            <person name="Medina M."/>
            <person name="Montsant A."/>
            <person name="Obornik M."/>
            <person name="Parker M.S."/>
            <person name="Palenik B."/>
            <person name="Pazour G.J."/>
            <person name="Richardson P.M."/>
            <person name="Rynearson T.A."/>
            <person name="Saito M.A."/>
            <person name="Schwartz D.C."/>
            <person name="Thamatrakoln K."/>
            <person name="Valentin K."/>
            <person name="Vardi A."/>
            <person name="Wilkerson F.P."/>
            <person name="Rokhsar D.S."/>
        </authorList>
    </citation>
    <scope>NUCLEOTIDE SEQUENCE [LARGE SCALE GENOMIC DNA]</scope>
    <source>
        <strain evidence="4 5">CCMP1335</strain>
    </source>
</reference>
<dbReference type="EMBL" id="CP001159">
    <property type="protein sequence ID" value="ACI64289.1"/>
    <property type="molecule type" value="Genomic_DNA"/>
</dbReference>
<dbReference type="GO" id="GO:0006888">
    <property type="term" value="P:endoplasmic reticulum to Golgi vesicle-mediated transport"/>
    <property type="evidence" value="ECO:0000318"/>
    <property type="project" value="GO_Central"/>
</dbReference>
<dbReference type="InterPro" id="IPR046362">
    <property type="entry name" value="Zw10/DSL1_C_sf"/>
</dbReference>
<dbReference type="GeneID" id="7442975"/>
<dbReference type="GO" id="GO:0005737">
    <property type="term" value="C:cytoplasm"/>
    <property type="evidence" value="ECO:0007669"/>
    <property type="project" value="GOC"/>
</dbReference>
<dbReference type="STRING" id="35128.B5YLT1"/>
<feature type="region of interest" description="Disordered" evidence="1">
    <location>
        <begin position="309"/>
        <end position="328"/>
    </location>
</feature>
<dbReference type="eggNOG" id="KOG2163">
    <property type="taxonomic scope" value="Eukaryota"/>
</dbReference>
<organism evidence="4 5">
    <name type="scientific">Thalassiosira pseudonana</name>
    <name type="common">Marine diatom</name>
    <name type="synonym">Cyclotella nana</name>
    <dbReference type="NCBI Taxonomy" id="35128"/>
    <lineage>
        <taxon>Eukaryota</taxon>
        <taxon>Sar</taxon>
        <taxon>Stramenopiles</taxon>
        <taxon>Ochrophyta</taxon>
        <taxon>Bacillariophyta</taxon>
        <taxon>Coscinodiscophyceae</taxon>
        <taxon>Thalassiosirophycidae</taxon>
        <taxon>Thalassiosirales</taxon>
        <taxon>Thalassiosiraceae</taxon>
        <taxon>Thalassiosira</taxon>
    </lineage>
</organism>
<dbReference type="RefSeq" id="XP_002295572.1">
    <property type="nucleotide sequence ID" value="XM_002295536.1"/>
</dbReference>
<dbReference type="GO" id="GO:0007094">
    <property type="term" value="P:mitotic spindle assembly checkpoint signaling"/>
    <property type="evidence" value="ECO:0000318"/>
    <property type="project" value="GO_Central"/>
</dbReference>
<dbReference type="Pfam" id="PF22766">
    <property type="entry name" value="ZW10_C2"/>
    <property type="match status" value="1"/>
</dbReference>
<dbReference type="PANTHER" id="PTHR12205">
    <property type="entry name" value="CENTROMERE/KINETOCHORE PROTEIN ZW10"/>
    <property type="match status" value="1"/>
</dbReference>
<dbReference type="HOGENOM" id="CLU_287654_0_0_1"/>
<evidence type="ECO:0000259" key="3">
    <source>
        <dbReference type="Pfam" id="PF22766"/>
    </source>
</evidence>
<dbReference type="InterPro" id="IPR048343">
    <property type="entry name" value="ZW10_C"/>
</dbReference>
<accession>B5YLT1</accession>
<name>B5YLT1_THAPS</name>
<dbReference type="Pfam" id="PF20666">
    <property type="entry name" value="ZW10_C"/>
    <property type="match status" value="1"/>
</dbReference>
<dbReference type="GO" id="GO:1990423">
    <property type="term" value="C:RZZ complex"/>
    <property type="evidence" value="ECO:0000318"/>
    <property type="project" value="GO_Central"/>
</dbReference>
<dbReference type="Proteomes" id="UP000001449">
    <property type="component" value="Chromosome 18"/>
</dbReference>
<gene>
    <name evidence="4" type="ORF">THAPS_25363</name>
</gene>